<protein>
    <submittedName>
        <fullName evidence="1">Uncharacterized protein</fullName>
    </submittedName>
</protein>
<dbReference type="RefSeq" id="WP_343973799.1">
    <property type="nucleotide sequence ID" value="NZ_BAAAHK010000011.1"/>
</dbReference>
<gene>
    <name evidence="1" type="ORF">GCM10009554_46570</name>
</gene>
<name>A0ABP4BFR6_9ACTN</name>
<evidence type="ECO:0000313" key="1">
    <source>
        <dbReference type="EMBL" id="GAA0948703.1"/>
    </source>
</evidence>
<proteinExistence type="predicted"/>
<dbReference type="EMBL" id="BAAAHK010000011">
    <property type="protein sequence ID" value="GAA0948703.1"/>
    <property type="molecule type" value="Genomic_DNA"/>
</dbReference>
<comment type="caution">
    <text evidence="1">The sequence shown here is derived from an EMBL/GenBank/DDBJ whole genome shotgun (WGS) entry which is preliminary data.</text>
</comment>
<dbReference type="Proteomes" id="UP001500542">
    <property type="component" value="Unassembled WGS sequence"/>
</dbReference>
<evidence type="ECO:0000313" key="2">
    <source>
        <dbReference type="Proteomes" id="UP001500542"/>
    </source>
</evidence>
<keyword evidence="2" id="KW-1185">Reference proteome</keyword>
<sequence length="193" mass="20765">MSRRRTGRHATPNCTACGVRENTIVIQRAQLATLRRDLAAVRAAARRVAEQAVQNLHGLFTLPVAEQAAERFEQLGFGLDAQQRIRDYALVFMAECAGLELHQRVNVAYAPSGSDGPIGVGGMVVDVRLDRDGEPVLLVRLDDRTATSTLVAAGYDLAEVETDGVLAGQLLIVVPFPTQSRSIADGGWIEATS</sequence>
<accession>A0ABP4BFR6</accession>
<reference evidence="2" key="1">
    <citation type="journal article" date="2019" name="Int. J. Syst. Evol. Microbiol.">
        <title>The Global Catalogue of Microorganisms (GCM) 10K type strain sequencing project: providing services to taxonomists for standard genome sequencing and annotation.</title>
        <authorList>
            <consortium name="The Broad Institute Genomics Platform"/>
            <consortium name="The Broad Institute Genome Sequencing Center for Infectious Disease"/>
            <person name="Wu L."/>
            <person name="Ma J."/>
        </authorList>
    </citation>
    <scope>NUCLEOTIDE SEQUENCE [LARGE SCALE GENOMIC DNA]</scope>
    <source>
        <strain evidence="2">JCM 10977</strain>
    </source>
</reference>
<organism evidence="1 2">
    <name type="scientific">Kribbella koreensis</name>
    <dbReference type="NCBI Taxonomy" id="57909"/>
    <lineage>
        <taxon>Bacteria</taxon>
        <taxon>Bacillati</taxon>
        <taxon>Actinomycetota</taxon>
        <taxon>Actinomycetes</taxon>
        <taxon>Propionibacteriales</taxon>
        <taxon>Kribbellaceae</taxon>
        <taxon>Kribbella</taxon>
    </lineage>
</organism>